<organism evidence="2 4">
    <name type="scientific">Alkalihalobacillus alcalophilus ATCC 27647 = CGMCC 1.3604</name>
    <dbReference type="NCBI Taxonomy" id="1218173"/>
    <lineage>
        <taxon>Bacteria</taxon>
        <taxon>Bacillati</taxon>
        <taxon>Bacillota</taxon>
        <taxon>Bacilli</taxon>
        <taxon>Bacillales</taxon>
        <taxon>Bacillaceae</taxon>
        <taxon>Alkalihalobacillus</taxon>
    </lineage>
</organism>
<dbReference type="SUPFAM" id="SSF100950">
    <property type="entry name" value="NagB/RpiA/CoA transferase-like"/>
    <property type="match status" value="1"/>
</dbReference>
<dbReference type="Proteomes" id="UP000297014">
    <property type="component" value="Unassembled WGS sequence"/>
</dbReference>
<dbReference type="InterPro" id="IPR004165">
    <property type="entry name" value="CoA_trans_fam_I"/>
</dbReference>
<dbReference type="GO" id="GO:0008410">
    <property type="term" value="F:CoA-transferase activity"/>
    <property type="evidence" value="ECO:0007669"/>
    <property type="project" value="InterPro"/>
</dbReference>
<evidence type="ECO:0000313" key="2">
    <source>
        <dbReference type="EMBL" id="KGA95664.1"/>
    </source>
</evidence>
<protein>
    <submittedName>
        <fullName evidence="2 3">CoA-transferase</fullName>
    </submittedName>
</protein>
<dbReference type="SMART" id="SM00882">
    <property type="entry name" value="CoA_trans"/>
    <property type="match status" value="1"/>
</dbReference>
<evidence type="ECO:0000256" key="1">
    <source>
        <dbReference type="ARBA" id="ARBA00007047"/>
    </source>
</evidence>
<dbReference type="EMBL" id="JALP01000007">
    <property type="protein sequence ID" value="THG92280.1"/>
    <property type="molecule type" value="Genomic_DNA"/>
</dbReference>
<evidence type="ECO:0000313" key="5">
    <source>
        <dbReference type="Proteomes" id="UP000297014"/>
    </source>
</evidence>
<dbReference type="Pfam" id="PF01144">
    <property type="entry name" value="CoA_trans"/>
    <property type="match status" value="1"/>
</dbReference>
<comment type="similarity">
    <text evidence="1">Belongs to the 3-oxoacid CoA-transferase subunit B family.</text>
</comment>
<dbReference type="EMBL" id="ALPT02000115">
    <property type="protein sequence ID" value="KGA95664.1"/>
    <property type="molecule type" value="Genomic_DNA"/>
</dbReference>
<name>A0A094WD15_ALKAL</name>
<keyword evidence="4" id="KW-1185">Reference proteome</keyword>
<accession>A0A094WD15</accession>
<dbReference type="Gene3D" id="3.40.1080.10">
    <property type="entry name" value="Glutaconate Coenzyme A-transferase"/>
    <property type="match status" value="1"/>
</dbReference>
<keyword evidence="2" id="KW-0808">Transferase</keyword>
<dbReference type="PANTHER" id="PTHR43293">
    <property type="entry name" value="ACETATE COA-TRANSFERASE YDIF"/>
    <property type="match status" value="1"/>
</dbReference>
<dbReference type="PANTHER" id="PTHR43293:SF3">
    <property type="entry name" value="CHOLESTEROL RING-CLEAVING HYDROLASE IPDB SUBUNIT"/>
    <property type="match status" value="1"/>
</dbReference>
<dbReference type="eggNOG" id="COG2057">
    <property type="taxonomic scope" value="Bacteria"/>
</dbReference>
<gene>
    <name evidence="3" type="ORF">AJ85_12490</name>
    <name evidence="2" type="ORF">BALCAV_0221000</name>
</gene>
<proteinExistence type="inferred from homology"/>
<evidence type="ECO:0000313" key="4">
    <source>
        <dbReference type="Proteomes" id="UP000002754"/>
    </source>
</evidence>
<dbReference type="AlphaFoldDB" id="A0A094WD15"/>
<dbReference type="Proteomes" id="UP000002754">
    <property type="component" value="Unassembled WGS sequence"/>
</dbReference>
<dbReference type="InterPro" id="IPR037171">
    <property type="entry name" value="NagB/RpiA_transferase-like"/>
</dbReference>
<sequence length="255" mass="28171">MMNYTIEELMVVSAAREIQDHEVVFVGMRLPMLAFAVAKKLHAPNAVGFYECGIVRDFPSEQLLYTMGDTPNVIGSQWCTTTNHLMYLMQQGYVDCGFIGGAEVDQYGNVNTSYIGDYKKPKIKLPGSGGAADIASLSKRLLVIMNHEKRRFKPKVEFITSPGYGDGGNWRKQQGLPRGGIGALITTLGVMRANEAGELELKTIHPGISLEQVKESTGWELKVNAQLEETVAPSKEELDVIRSIDPEGFWTGKKK</sequence>
<reference evidence="3 5" key="2">
    <citation type="submission" date="2014-01" db="EMBL/GenBank/DDBJ databases">
        <title>Draft genome sequencing of Bacillus alcalophilus CGMCC 1.3604.</title>
        <authorList>
            <person name="Yang J."/>
            <person name="Diao L."/>
            <person name="Yang S."/>
        </authorList>
    </citation>
    <scope>NUCLEOTIDE SEQUENCE [LARGE SCALE GENOMIC DNA]</scope>
    <source>
        <strain evidence="3 5">CGMCC 1.3604</strain>
    </source>
</reference>
<dbReference type="STRING" id="1218173.BALCAV_0221000"/>
<reference evidence="2 4" key="1">
    <citation type="journal article" date="2014" name="Genome Announc.">
        <title>Draft Genome Sequence of Bacillus alcalophilus AV1934, a Classic Alkaliphile Isolated from Human Feces in 1934.</title>
        <authorList>
            <person name="Attie O."/>
            <person name="Jayaprakash A."/>
            <person name="Shah H."/>
            <person name="Paulsen I.T."/>
            <person name="Morino M."/>
            <person name="Takahashi Y."/>
            <person name="Narumi I."/>
            <person name="Sachidanandam R."/>
            <person name="Satoh K."/>
            <person name="Ito M."/>
            <person name="Krulwich T.A."/>
        </authorList>
    </citation>
    <scope>NUCLEOTIDE SEQUENCE [LARGE SCALE GENOMIC DNA]</scope>
    <source>
        <strain evidence="2 4">AV1934</strain>
    </source>
</reference>
<comment type="caution">
    <text evidence="2">The sequence shown here is derived from an EMBL/GenBank/DDBJ whole genome shotgun (WGS) entry which is preliminary data.</text>
</comment>
<evidence type="ECO:0000313" key="3">
    <source>
        <dbReference type="EMBL" id="THG92280.1"/>
    </source>
</evidence>